<accession>A0A8T9C4S2</accession>
<proteinExistence type="predicted"/>
<reference evidence="1 2" key="1">
    <citation type="submission" date="2018-05" db="EMBL/GenBank/DDBJ databases">
        <title>Genome sequencing and assembly of the regulated plant pathogen Lachnellula willkommii and related sister species for the development of diagnostic species identification markers.</title>
        <authorList>
            <person name="Giroux E."/>
            <person name="Bilodeau G."/>
        </authorList>
    </citation>
    <scope>NUCLEOTIDE SEQUENCE [LARGE SCALE GENOMIC DNA]</scope>
    <source>
        <strain evidence="1 2">CBS 268.59</strain>
    </source>
</reference>
<dbReference type="EMBL" id="QGMK01000636">
    <property type="protein sequence ID" value="TVY80661.1"/>
    <property type="molecule type" value="Genomic_DNA"/>
</dbReference>
<keyword evidence="2" id="KW-1185">Reference proteome</keyword>
<gene>
    <name evidence="1" type="ORF">LSUE1_G007088</name>
</gene>
<dbReference type="Proteomes" id="UP000469558">
    <property type="component" value="Unassembled WGS sequence"/>
</dbReference>
<evidence type="ECO:0000313" key="1">
    <source>
        <dbReference type="EMBL" id="TVY80661.1"/>
    </source>
</evidence>
<dbReference type="AlphaFoldDB" id="A0A8T9C4S2"/>
<organism evidence="1 2">
    <name type="scientific">Lachnellula suecica</name>
    <dbReference type="NCBI Taxonomy" id="602035"/>
    <lineage>
        <taxon>Eukaryota</taxon>
        <taxon>Fungi</taxon>
        <taxon>Dikarya</taxon>
        <taxon>Ascomycota</taxon>
        <taxon>Pezizomycotina</taxon>
        <taxon>Leotiomycetes</taxon>
        <taxon>Helotiales</taxon>
        <taxon>Lachnaceae</taxon>
        <taxon>Lachnellula</taxon>
    </lineage>
</organism>
<name>A0A8T9C4S2_9HELO</name>
<sequence>MSYEALLDIWMLQIQTSHQKTCEKVIEYKKKSSRGNISIPARHSIDSKNDRFMLNMTFSFPPRDVVGDVTSEVANYILWMEHEYHHGTTSSVGDNIRDGWYAKRILWLYRLISILEISRDLIAEKMRKAWMRNRDNKHQAVIVEESIKHFLLSCEQLSWPGSGPADL</sequence>
<protein>
    <submittedName>
        <fullName evidence="1">Uncharacterized protein</fullName>
    </submittedName>
</protein>
<evidence type="ECO:0000313" key="2">
    <source>
        <dbReference type="Proteomes" id="UP000469558"/>
    </source>
</evidence>
<dbReference type="OrthoDB" id="3200163at2759"/>
<comment type="caution">
    <text evidence="1">The sequence shown here is derived from an EMBL/GenBank/DDBJ whole genome shotgun (WGS) entry which is preliminary data.</text>
</comment>